<dbReference type="SUPFAM" id="SSF52540">
    <property type="entry name" value="P-loop containing nucleoside triphosphate hydrolases"/>
    <property type="match status" value="1"/>
</dbReference>
<comment type="caution">
    <text evidence="2">The sequence shown here is derived from an EMBL/GenBank/DDBJ whole genome shotgun (WGS) entry which is preliminary data.</text>
</comment>
<dbReference type="EMBL" id="BARS01036396">
    <property type="protein sequence ID" value="GAG15088.1"/>
    <property type="molecule type" value="Genomic_DNA"/>
</dbReference>
<dbReference type="CDD" id="cd02042">
    <property type="entry name" value="ParAB_family"/>
    <property type="match status" value="1"/>
</dbReference>
<accession>X0VRK8</accession>
<name>X0VRK8_9ZZZZ</name>
<sequence>DAILRRPTLNFFVVPSHLDLAMAESELVGKIGREKALHKKLAPLKEDFDYIFIDCPPTLGILVVNALAAADSVLIPIQCEPLTFYGVKHLLQIINLVREEVNPALKIEGVLRTMYDRRTKLSKEVSDSIQQTFGDLVFSTIIFRHVKFAEGPVHEIPINFYASRSAGADEYRNLAKELLTHETQKA</sequence>
<evidence type="ECO:0000259" key="1">
    <source>
        <dbReference type="Pfam" id="PF13614"/>
    </source>
</evidence>
<reference evidence="2" key="1">
    <citation type="journal article" date="2014" name="Front. Microbiol.">
        <title>High frequency of phylogenetically diverse reductive dehalogenase-homologous genes in deep subseafloor sedimentary metagenomes.</title>
        <authorList>
            <person name="Kawai M."/>
            <person name="Futagami T."/>
            <person name="Toyoda A."/>
            <person name="Takaki Y."/>
            <person name="Nishi S."/>
            <person name="Hori S."/>
            <person name="Arai W."/>
            <person name="Tsubouchi T."/>
            <person name="Morono Y."/>
            <person name="Uchiyama I."/>
            <person name="Ito T."/>
            <person name="Fujiyama A."/>
            <person name="Inagaki F."/>
            <person name="Takami H."/>
        </authorList>
    </citation>
    <scope>NUCLEOTIDE SEQUENCE</scope>
    <source>
        <strain evidence="2">Expedition CK06-06</strain>
    </source>
</reference>
<dbReference type="Gene3D" id="3.40.50.300">
    <property type="entry name" value="P-loop containing nucleotide triphosphate hydrolases"/>
    <property type="match status" value="1"/>
</dbReference>
<dbReference type="InterPro" id="IPR025669">
    <property type="entry name" value="AAA_dom"/>
</dbReference>
<gene>
    <name evidence="2" type="ORF">S01H1_55960</name>
</gene>
<dbReference type="PANTHER" id="PTHR13696:SF99">
    <property type="entry name" value="COBYRINIC ACID AC-DIAMIDE SYNTHASE"/>
    <property type="match status" value="1"/>
</dbReference>
<evidence type="ECO:0000313" key="2">
    <source>
        <dbReference type="EMBL" id="GAG15088.1"/>
    </source>
</evidence>
<dbReference type="AlphaFoldDB" id="X0VRK8"/>
<feature type="non-terminal residue" evidence="2">
    <location>
        <position position="1"/>
    </location>
</feature>
<dbReference type="Pfam" id="PF13614">
    <property type="entry name" value="AAA_31"/>
    <property type="match status" value="1"/>
</dbReference>
<dbReference type="InterPro" id="IPR050678">
    <property type="entry name" value="DNA_Partitioning_ATPase"/>
</dbReference>
<feature type="domain" description="AAA" evidence="1">
    <location>
        <begin position="3"/>
        <end position="107"/>
    </location>
</feature>
<proteinExistence type="predicted"/>
<organism evidence="2">
    <name type="scientific">marine sediment metagenome</name>
    <dbReference type="NCBI Taxonomy" id="412755"/>
    <lineage>
        <taxon>unclassified sequences</taxon>
        <taxon>metagenomes</taxon>
        <taxon>ecological metagenomes</taxon>
    </lineage>
</organism>
<dbReference type="PANTHER" id="PTHR13696">
    <property type="entry name" value="P-LOOP CONTAINING NUCLEOSIDE TRIPHOSPHATE HYDROLASE"/>
    <property type="match status" value="1"/>
</dbReference>
<protein>
    <recommendedName>
        <fullName evidence="1">AAA domain-containing protein</fullName>
    </recommendedName>
</protein>
<dbReference type="InterPro" id="IPR027417">
    <property type="entry name" value="P-loop_NTPase"/>
</dbReference>